<dbReference type="AlphaFoldDB" id="A0A0F8Y8B1"/>
<feature type="non-terminal residue" evidence="2">
    <location>
        <position position="310"/>
    </location>
</feature>
<accession>A0A0F8Y8B1</accession>
<keyword evidence="1" id="KW-0235">DNA replication</keyword>
<comment type="caution">
    <text evidence="2">The sequence shown here is derived from an EMBL/GenBank/DDBJ whole genome shotgun (WGS) entry which is preliminary data.</text>
</comment>
<dbReference type="EMBL" id="LAZR01058423">
    <property type="protein sequence ID" value="KKK69925.1"/>
    <property type="molecule type" value="Genomic_DNA"/>
</dbReference>
<dbReference type="GO" id="GO:0003677">
    <property type="term" value="F:DNA binding"/>
    <property type="evidence" value="ECO:0007669"/>
    <property type="project" value="InterPro"/>
</dbReference>
<dbReference type="GO" id="GO:0006260">
    <property type="term" value="P:DNA replication"/>
    <property type="evidence" value="ECO:0007669"/>
    <property type="project" value="UniProtKB-KW"/>
</dbReference>
<gene>
    <name evidence="2" type="ORF">LCGC14_2929160</name>
</gene>
<protein>
    <recommendedName>
        <fullName evidence="3">Replication protein</fullName>
    </recommendedName>
</protein>
<organism evidence="2">
    <name type="scientific">marine sediment metagenome</name>
    <dbReference type="NCBI Taxonomy" id="412755"/>
    <lineage>
        <taxon>unclassified sequences</taxon>
        <taxon>metagenomes</taxon>
        <taxon>ecological metagenomes</taxon>
    </lineage>
</organism>
<evidence type="ECO:0000313" key="2">
    <source>
        <dbReference type="EMBL" id="KKK69925.1"/>
    </source>
</evidence>
<name>A0A0F8Y8B1_9ZZZZ</name>
<proteinExistence type="predicted"/>
<dbReference type="Pfam" id="PF01446">
    <property type="entry name" value="Rep_1"/>
    <property type="match status" value="1"/>
</dbReference>
<evidence type="ECO:0000256" key="1">
    <source>
        <dbReference type="ARBA" id="ARBA00022705"/>
    </source>
</evidence>
<dbReference type="InterPro" id="IPR000989">
    <property type="entry name" value="Rep"/>
</dbReference>
<evidence type="ECO:0008006" key="3">
    <source>
        <dbReference type="Google" id="ProtNLM"/>
    </source>
</evidence>
<reference evidence="2" key="1">
    <citation type="journal article" date="2015" name="Nature">
        <title>Complex archaea that bridge the gap between prokaryotes and eukaryotes.</title>
        <authorList>
            <person name="Spang A."/>
            <person name="Saw J.H."/>
            <person name="Jorgensen S.L."/>
            <person name="Zaremba-Niedzwiedzka K."/>
            <person name="Martijn J."/>
            <person name="Lind A.E."/>
            <person name="van Eijk R."/>
            <person name="Schleper C."/>
            <person name="Guy L."/>
            <person name="Ettema T.J."/>
        </authorList>
    </citation>
    <scope>NUCLEOTIDE SEQUENCE</scope>
</reference>
<sequence length="310" mass="34284">MTSILQSSVAGNYEKSAAKSADNSTPEYALLGKNASIVAKQVRTTNSATTAFRLMAAAQHILIEHNVLGTKGGKHRTRMCHAVRHKNAEHITLKLSIDEKHSKASLSGVQTCGSFWSCPVCAGRLAVKRGGEVAQALAWAEKEKHIPLMVSMTARHDASMTLKDFKARFKQAWRKFTQNGSWRRLKAKLEIKNSIKVIENTRGEHGWHYHQHGLLFAPKSAVAKLDENDLDNWQAEMRRLWMHCLAAAGLDGIPDIALRVSFHGNVGADYLSKLGLKQDDQTNARWEVSGAQNKKGGRTVWNLLKSASQG</sequence>